<dbReference type="Gene3D" id="1.10.287.3610">
    <property type="match status" value="1"/>
</dbReference>
<evidence type="ECO:0000256" key="6">
    <source>
        <dbReference type="ARBA" id="ARBA00022692"/>
    </source>
</evidence>
<name>A0AAV4LAH0_9BACL</name>
<evidence type="ECO:0000256" key="18">
    <source>
        <dbReference type="PIRSR" id="PIRSR600829-4"/>
    </source>
</evidence>
<evidence type="ECO:0008006" key="22">
    <source>
        <dbReference type="Google" id="ProtNLM"/>
    </source>
</evidence>
<keyword evidence="18" id="KW-0460">Magnesium</keyword>
<feature type="binding site" evidence="16">
    <location>
        <position position="66"/>
    </location>
    <ligand>
        <name>substrate</name>
    </ligand>
</feature>
<dbReference type="AlphaFoldDB" id="A0AAV4LAH0"/>
<dbReference type="PANTHER" id="PTHR34299">
    <property type="entry name" value="DIACYLGLYCEROL KINASE"/>
    <property type="match status" value="1"/>
</dbReference>
<comment type="subcellular location">
    <subcellularLocation>
        <location evidence="1">Cell membrane</location>
        <topology evidence="1">Multi-pass membrane protein</topology>
    </subcellularLocation>
</comment>
<evidence type="ECO:0000256" key="7">
    <source>
        <dbReference type="ARBA" id="ARBA00022741"/>
    </source>
</evidence>
<dbReference type="GO" id="GO:0046872">
    <property type="term" value="F:metal ion binding"/>
    <property type="evidence" value="ECO:0007669"/>
    <property type="project" value="UniProtKB-KW"/>
</dbReference>
<evidence type="ECO:0000256" key="9">
    <source>
        <dbReference type="ARBA" id="ARBA00022840"/>
    </source>
</evidence>
<keyword evidence="10 19" id="KW-1133">Transmembrane helix</keyword>
<evidence type="ECO:0000313" key="21">
    <source>
        <dbReference type="Proteomes" id="UP001057291"/>
    </source>
</evidence>
<feature type="transmembrane region" description="Helical" evidence="19">
    <location>
        <begin position="30"/>
        <end position="47"/>
    </location>
</feature>
<dbReference type="Pfam" id="PF01219">
    <property type="entry name" value="DAGK_prokar"/>
    <property type="match status" value="1"/>
</dbReference>
<accession>A0AAV4LAH0</accession>
<dbReference type="GO" id="GO:0005524">
    <property type="term" value="F:ATP binding"/>
    <property type="evidence" value="ECO:0007669"/>
    <property type="project" value="UniProtKB-KW"/>
</dbReference>
<evidence type="ECO:0000256" key="4">
    <source>
        <dbReference type="ARBA" id="ARBA00022516"/>
    </source>
</evidence>
<keyword evidence="7 17" id="KW-0547">Nucleotide-binding</keyword>
<comment type="caution">
    <text evidence="20">The sequence shown here is derived from an EMBL/GenBank/DDBJ whole genome shotgun (WGS) entry which is preliminary data.</text>
</comment>
<feature type="transmembrane region" description="Helical" evidence="19">
    <location>
        <begin position="133"/>
        <end position="153"/>
    </location>
</feature>
<evidence type="ECO:0000256" key="3">
    <source>
        <dbReference type="ARBA" id="ARBA00022475"/>
    </source>
</evidence>
<dbReference type="PROSITE" id="PS01069">
    <property type="entry name" value="DAGK_PROKAR"/>
    <property type="match status" value="1"/>
</dbReference>
<keyword evidence="11" id="KW-0443">Lipid metabolism</keyword>
<dbReference type="RefSeq" id="WP_282198012.1">
    <property type="nucleotide sequence ID" value="NZ_BOQE01000001.1"/>
</dbReference>
<dbReference type="PANTHER" id="PTHR34299:SF1">
    <property type="entry name" value="DIACYLGLYCEROL KINASE"/>
    <property type="match status" value="1"/>
</dbReference>
<dbReference type="GO" id="GO:0005886">
    <property type="term" value="C:plasma membrane"/>
    <property type="evidence" value="ECO:0007669"/>
    <property type="project" value="UniProtKB-SubCell"/>
</dbReference>
<feature type="transmembrane region" description="Helical" evidence="19">
    <location>
        <begin position="93"/>
        <end position="113"/>
    </location>
</feature>
<reference evidence="20" key="1">
    <citation type="journal article" date="2023" name="Int. J. Syst. Evol. Microbiol.">
        <title>Collibacillus ludicampi gen. nov., sp. nov., a new soil bacterium of the family Alicyclobacillaceae.</title>
        <authorList>
            <person name="Jojima T."/>
            <person name="Ioku Y."/>
            <person name="Fukuta Y."/>
            <person name="Shirasaka N."/>
            <person name="Matsumura Y."/>
            <person name="Mori M."/>
        </authorList>
    </citation>
    <scope>NUCLEOTIDE SEQUENCE</scope>
    <source>
        <strain evidence="20">TP075</strain>
    </source>
</reference>
<comment type="similarity">
    <text evidence="2">Belongs to the bacterial diacylglycerol kinase family.</text>
</comment>
<comment type="cofactor">
    <cofactor evidence="18">
        <name>Mg(2+)</name>
        <dbReference type="ChEBI" id="CHEBI:18420"/>
    </cofactor>
    <text evidence="18">Mn(2+), Zn(2+), Cd(2+) and Co(2+) support activity to lesser extents.</text>
</comment>
<feature type="binding site" evidence="18">
    <location>
        <position position="73"/>
    </location>
    <ligand>
        <name>a divalent metal cation</name>
        <dbReference type="ChEBI" id="CHEBI:60240"/>
    </ligand>
</feature>
<dbReference type="EMBL" id="BOQE01000001">
    <property type="protein sequence ID" value="GIM44753.1"/>
    <property type="molecule type" value="Genomic_DNA"/>
</dbReference>
<keyword evidence="21" id="KW-1185">Reference proteome</keyword>
<dbReference type="GO" id="GO:0008654">
    <property type="term" value="P:phospholipid biosynthetic process"/>
    <property type="evidence" value="ECO:0007669"/>
    <property type="project" value="UniProtKB-KW"/>
</dbReference>
<evidence type="ECO:0000256" key="15">
    <source>
        <dbReference type="PIRSR" id="PIRSR600829-1"/>
    </source>
</evidence>
<evidence type="ECO:0000256" key="19">
    <source>
        <dbReference type="SAM" id="Phobius"/>
    </source>
</evidence>
<evidence type="ECO:0000256" key="8">
    <source>
        <dbReference type="ARBA" id="ARBA00022777"/>
    </source>
</evidence>
<feature type="transmembrane region" description="Helical" evidence="19">
    <location>
        <begin position="53"/>
        <end position="81"/>
    </location>
</feature>
<keyword evidence="5" id="KW-0808">Transferase</keyword>
<dbReference type="Proteomes" id="UP001057291">
    <property type="component" value="Unassembled WGS sequence"/>
</dbReference>
<evidence type="ECO:0000256" key="1">
    <source>
        <dbReference type="ARBA" id="ARBA00004651"/>
    </source>
</evidence>
<keyword evidence="6 19" id="KW-0812">Transmembrane</keyword>
<evidence type="ECO:0000256" key="12">
    <source>
        <dbReference type="ARBA" id="ARBA00023136"/>
    </source>
</evidence>
<organism evidence="20 21">
    <name type="scientific">Collibacillus ludicampi</name>
    <dbReference type="NCBI Taxonomy" id="2771369"/>
    <lineage>
        <taxon>Bacteria</taxon>
        <taxon>Bacillati</taxon>
        <taxon>Bacillota</taxon>
        <taxon>Bacilli</taxon>
        <taxon>Bacillales</taxon>
        <taxon>Alicyclobacillaceae</taxon>
        <taxon>Collibacillus</taxon>
    </lineage>
</organism>
<evidence type="ECO:0000256" key="5">
    <source>
        <dbReference type="ARBA" id="ARBA00022679"/>
    </source>
</evidence>
<evidence type="ECO:0000256" key="17">
    <source>
        <dbReference type="PIRSR" id="PIRSR600829-3"/>
    </source>
</evidence>
<evidence type="ECO:0000256" key="14">
    <source>
        <dbReference type="ARBA" id="ARBA00023264"/>
    </source>
</evidence>
<evidence type="ECO:0000256" key="2">
    <source>
        <dbReference type="ARBA" id="ARBA00005967"/>
    </source>
</evidence>
<dbReference type="GO" id="GO:0016301">
    <property type="term" value="F:kinase activity"/>
    <property type="evidence" value="ECO:0007669"/>
    <property type="project" value="UniProtKB-KW"/>
</dbReference>
<feature type="binding site" evidence="17">
    <location>
        <position position="73"/>
    </location>
    <ligand>
        <name>ATP</name>
        <dbReference type="ChEBI" id="CHEBI:30616"/>
    </ligand>
</feature>
<proteinExistence type="inferred from homology"/>
<evidence type="ECO:0000256" key="13">
    <source>
        <dbReference type="ARBA" id="ARBA00023209"/>
    </source>
</evidence>
<keyword evidence="14" id="KW-1208">Phospholipid metabolism</keyword>
<keyword evidence="4" id="KW-0444">Lipid biosynthesis</keyword>
<dbReference type="InterPro" id="IPR000829">
    <property type="entry name" value="DAGK"/>
</dbReference>
<feature type="binding site" evidence="17">
    <location>
        <begin position="91"/>
        <end position="92"/>
    </location>
    <ligand>
        <name>ATP</name>
        <dbReference type="ChEBI" id="CHEBI:30616"/>
    </ligand>
</feature>
<feature type="binding site" evidence="17">
    <location>
        <position position="13"/>
    </location>
    <ligand>
        <name>ATP</name>
        <dbReference type="ChEBI" id="CHEBI:30616"/>
    </ligand>
</feature>
<keyword evidence="3" id="KW-1003">Cell membrane</keyword>
<evidence type="ECO:0000256" key="16">
    <source>
        <dbReference type="PIRSR" id="PIRSR600829-2"/>
    </source>
</evidence>
<feature type="active site" description="Proton acceptor" evidence="15">
    <location>
        <position position="66"/>
    </location>
</feature>
<keyword evidence="12 19" id="KW-0472">Membrane</keyword>
<evidence type="ECO:0000313" key="20">
    <source>
        <dbReference type="EMBL" id="GIM44753.1"/>
    </source>
</evidence>
<keyword evidence="9 17" id="KW-0067">ATP-binding</keyword>
<keyword evidence="18" id="KW-0479">Metal-binding</keyword>
<protein>
    <recommendedName>
        <fullName evidence="22">Diacylglycerol kinase</fullName>
    </recommendedName>
</protein>
<dbReference type="InterPro" id="IPR036945">
    <property type="entry name" value="DAGK_sf"/>
</dbReference>
<evidence type="ECO:0000256" key="10">
    <source>
        <dbReference type="ARBA" id="ARBA00022989"/>
    </source>
</evidence>
<evidence type="ECO:0000256" key="11">
    <source>
        <dbReference type="ARBA" id="ARBA00023098"/>
    </source>
</evidence>
<sequence length="159" mass="17965">MRVWKQILASIGYAIEGMTYAILTQRNMRIHLGITLLVMILALLLDVTKIEMILLFFAIVLVIAAELINTAIEAVVDLMVVRYHRLAKIAKDVAAAAVLLTALHAVVVGILVFYDKLFPLRLRNFHHLESYAIVLSFLYLGICFVLTFGYLAIKKARHR</sequence>
<keyword evidence="13" id="KW-0594">Phospholipid biosynthesis</keyword>
<keyword evidence="8" id="KW-0418">Kinase</keyword>
<gene>
    <name evidence="20" type="ORF">DNHGIG_03020</name>
</gene>